<organism evidence="5 6">
    <name type="scientific">Sporisorium reilianum (strain SRZ2)</name>
    <name type="common">Maize head smut fungus</name>
    <dbReference type="NCBI Taxonomy" id="999809"/>
    <lineage>
        <taxon>Eukaryota</taxon>
        <taxon>Fungi</taxon>
        <taxon>Dikarya</taxon>
        <taxon>Basidiomycota</taxon>
        <taxon>Ustilaginomycotina</taxon>
        <taxon>Ustilaginomycetes</taxon>
        <taxon>Ustilaginales</taxon>
        <taxon>Ustilaginaceae</taxon>
        <taxon>Sporisorium</taxon>
    </lineage>
</organism>
<dbReference type="VEuPathDB" id="FungiDB:sr16121"/>
<gene>
    <name evidence="5" type="ORF">sr16121</name>
</gene>
<reference evidence="5 6" key="1">
    <citation type="journal article" date="2010" name="Science">
        <title>Pathogenicity determinants in smut fungi revealed by genome comparison.</title>
        <authorList>
            <person name="Schirawski J."/>
            <person name="Mannhaupt G."/>
            <person name="Muench K."/>
            <person name="Brefort T."/>
            <person name="Schipper K."/>
            <person name="Doehlemann G."/>
            <person name="Di Stasio M."/>
            <person name="Roessel N."/>
            <person name="Mendoza-Mendoza A."/>
            <person name="Pester D."/>
            <person name="Mueller O."/>
            <person name="Winterberg B."/>
            <person name="Meyer E."/>
            <person name="Ghareeb H."/>
            <person name="Wollenberg T."/>
            <person name="Muensterkoetter M."/>
            <person name="Wong P."/>
            <person name="Walter M."/>
            <person name="Stukenbrock E."/>
            <person name="Gueldener U."/>
            <person name="Kahmann R."/>
        </authorList>
    </citation>
    <scope>NUCLEOTIDE SEQUENCE [LARGE SCALE GENOMIC DNA]</scope>
    <source>
        <strain evidence="6">SRZ2</strain>
    </source>
</reference>
<dbReference type="GO" id="GO:0006351">
    <property type="term" value="P:DNA-templated transcription"/>
    <property type="evidence" value="ECO:0007669"/>
    <property type="project" value="InterPro"/>
</dbReference>
<dbReference type="Proteomes" id="UP000008867">
    <property type="component" value="Chromosome 16"/>
</dbReference>
<dbReference type="GO" id="GO:0008270">
    <property type="term" value="F:zinc ion binding"/>
    <property type="evidence" value="ECO:0007669"/>
    <property type="project" value="InterPro"/>
</dbReference>
<feature type="compositionally biased region" description="Polar residues" evidence="3">
    <location>
        <begin position="33"/>
        <end position="53"/>
    </location>
</feature>
<feature type="domain" description="Xylanolytic transcriptional activator regulatory" evidence="4">
    <location>
        <begin position="191"/>
        <end position="325"/>
    </location>
</feature>
<sequence>MRQLQTVLSRLVQASRPALGSGSLTNEHDGSVASPSSATLANRGSIPTSSSPFSPRIDLVDGGRRGVSTPRRRSNNGIPTASSLPLRAQVGSETLEFSSATQIYPPSVHFDRLVREGSLPQDEIRNPASALPSQPHTSALLDVFFRDINPLFFPFDETWFREAVNADVLWGDLDHPTYARDAPDHISVIALLYAILAQTFLSQPRSFGTEADGAAQAARMSFQCRKCHMLATSIQCHDPFLVLSYVLLARFLILQRQAKESWLSFATAIREAEILGLHRLGPAPDEQSRTESTEAAMRRRIWSHLYFESSFHSLIIGQTPLIHDADDDSFRKIALHRFVLHNSICFVLISLHLPHLRRGNAEPGFERSRQAAIQAAVADSQSRQELRQQLDWPDHLATDRFVGGRFSYFHATSTLGICLLSEPDLERVHRLVSLLDEFLDFAQDHQRQQGVDPNRCIRQEIGIVSLIRARINRKLDAARPKRRAHDENIASPSPSLITSSQRHNAGRHIPAPATEPSTAPIAVEPAQQTTAMPTMASLLPLDPDPQNANAELMQTGHPELGEDMYDWWSWLVSSLQPSDSTSGLTTASTATDQHA</sequence>
<feature type="region of interest" description="Disordered" evidence="3">
    <location>
        <begin position="19"/>
        <end position="83"/>
    </location>
</feature>
<dbReference type="OrthoDB" id="4934715at2759"/>
<dbReference type="AlphaFoldDB" id="E6ZQZ5"/>
<evidence type="ECO:0000313" key="6">
    <source>
        <dbReference type="Proteomes" id="UP000008867"/>
    </source>
</evidence>
<dbReference type="InterPro" id="IPR007219">
    <property type="entry name" value="XnlR_reg_dom"/>
</dbReference>
<dbReference type="GO" id="GO:0005634">
    <property type="term" value="C:nucleus"/>
    <property type="evidence" value="ECO:0007669"/>
    <property type="project" value="UniProtKB-SubCell"/>
</dbReference>
<feature type="compositionally biased region" description="Polar residues" evidence="3">
    <location>
        <begin position="490"/>
        <end position="503"/>
    </location>
</feature>
<dbReference type="EMBL" id="FQ311437">
    <property type="protein sequence ID" value="CBQ69652.1"/>
    <property type="molecule type" value="Genomic_DNA"/>
</dbReference>
<evidence type="ECO:0000313" key="5">
    <source>
        <dbReference type="EMBL" id="CBQ69652.1"/>
    </source>
</evidence>
<keyword evidence="2" id="KW-0539">Nucleus</keyword>
<name>E6ZQZ5_SPORE</name>
<feature type="region of interest" description="Disordered" evidence="3">
    <location>
        <begin position="576"/>
        <end position="595"/>
    </location>
</feature>
<protein>
    <recommendedName>
        <fullName evidence="4">Xylanolytic transcriptional activator regulatory domain-containing protein</fullName>
    </recommendedName>
</protein>
<dbReference type="PANTHER" id="PTHR31001">
    <property type="entry name" value="UNCHARACTERIZED TRANSCRIPTIONAL REGULATORY PROTEIN"/>
    <property type="match status" value="1"/>
</dbReference>
<evidence type="ECO:0000256" key="2">
    <source>
        <dbReference type="ARBA" id="ARBA00023242"/>
    </source>
</evidence>
<evidence type="ECO:0000259" key="4">
    <source>
        <dbReference type="Pfam" id="PF04082"/>
    </source>
</evidence>
<dbReference type="Pfam" id="PF04082">
    <property type="entry name" value="Fungal_trans"/>
    <property type="match status" value="1"/>
</dbReference>
<dbReference type="CDD" id="cd12148">
    <property type="entry name" value="fungal_TF_MHR"/>
    <property type="match status" value="1"/>
</dbReference>
<accession>E6ZQZ5</accession>
<dbReference type="HOGENOM" id="CLU_007574_1_1_1"/>
<dbReference type="eggNOG" id="ENOG502QSCH">
    <property type="taxonomic scope" value="Eukaryota"/>
</dbReference>
<dbReference type="InterPro" id="IPR050613">
    <property type="entry name" value="Sec_Metabolite_Reg"/>
</dbReference>
<evidence type="ECO:0000256" key="3">
    <source>
        <dbReference type="SAM" id="MobiDB-lite"/>
    </source>
</evidence>
<feature type="region of interest" description="Disordered" evidence="3">
    <location>
        <begin position="476"/>
        <end position="519"/>
    </location>
</feature>
<dbReference type="PANTHER" id="PTHR31001:SF87">
    <property type="entry name" value="COL-21"/>
    <property type="match status" value="1"/>
</dbReference>
<feature type="compositionally biased region" description="Basic and acidic residues" evidence="3">
    <location>
        <begin position="476"/>
        <end position="488"/>
    </location>
</feature>
<keyword evidence="6" id="KW-1185">Reference proteome</keyword>
<dbReference type="GO" id="GO:0003677">
    <property type="term" value="F:DNA binding"/>
    <property type="evidence" value="ECO:0007669"/>
    <property type="project" value="InterPro"/>
</dbReference>
<evidence type="ECO:0000256" key="1">
    <source>
        <dbReference type="ARBA" id="ARBA00004123"/>
    </source>
</evidence>
<proteinExistence type="predicted"/>
<feature type="compositionally biased region" description="Low complexity" evidence="3">
    <location>
        <begin position="578"/>
        <end position="595"/>
    </location>
</feature>
<comment type="subcellular location">
    <subcellularLocation>
        <location evidence="1">Nucleus</location>
    </subcellularLocation>
</comment>